<feature type="compositionally biased region" description="Low complexity" evidence="1">
    <location>
        <begin position="1"/>
        <end position="14"/>
    </location>
</feature>
<reference evidence="2" key="1">
    <citation type="journal article" date="2023" name="Plant J.">
        <title>Genome sequences and population genomics provide insights into the demographic history, inbreeding, and mutation load of two 'living fossil' tree species of Dipteronia.</title>
        <authorList>
            <person name="Feng Y."/>
            <person name="Comes H.P."/>
            <person name="Chen J."/>
            <person name="Zhu S."/>
            <person name="Lu R."/>
            <person name="Zhang X."/>
            <person name="Li P."/>
            <person name="Qiu J."/>
            <person name="Olsen K.M."/>
            <person name="Qiu Y."/>
        </authorList>
    </citation>
    <scope>NUCLEOTIDE SEQUENCE</scope>
    <source>
        <strain evidence="2">NBL</strain>
    </source>
</reference>
<organism evidence="2 3">
    <name type="scientific">Dipteronia sinensis</name>
    <dbReference type="NCBI Taxonomy" id="43782"/>
    <lineage>
        <taxon>Eukaryota</taxon>
        <taxon>Viridiplantae</taxon>
        <taxon>Streptophyta</taxon>
        <taxon>Embryophyta</taxon>
        <taxon>Tracheophyta</taxon>
        <taxon>Spermatophyta</taxon>
        <taxon>Magnoliopsida</taxon>
        <taxon>eudicotyledons</taxon>
        <taxon>Gunneridae</taxon>
        <taxon>Pentapetalae</taxon>
        <taxon>rosids</taxon>
        <taxon>malvids</taxon>
        <taxon>Sapindales</taxon>
        <taxon>Sapindaceae</taxon>
        <taxon>Hippocastanoideae</taxon>
        <taxon>Acereae</taxon>
        <taxon>Dipteronia</taxon>
    </lineage>
</organism>
<gene>
    <name evidence="2" type="ORF">Dsin_023927</name>
</gene>
<dbReference type="EMBL" id="JANJYJ010000007">
    <property type="protein sequence ID" value="KAK3200512.1"/>
    <property type="molecule type" value="Genomic_DNA"/>
</dbReference>
<feature type="region of interest" description="Disordered" evidence="1">
    <location>
        <begin position="1"/>
        <end position="72"/>
    </location>
</feature>
<evidence type="ECO:0000313" key="3">
    <source>
        <dbReference type="Proteomes" id="UP001281410"/>
    </source>
</evidence>
<evidence type="ECO:0000313" key="2">
    <source>
        <dbReference type="EMBL" id="KAK3200512.1"/>
    </source>
</evidence>
<evidence type="ECO:0000256" key="1">
    <source>
        <dbReference type="SAM" id="MobiDB-lite"/>
    </source>
</evidence>
<proteinExistence type="predicted"/>
<feature type="compositionally biased region" description="Polar residues" evidence="1">
    <location>
        <begin position="25"/>
        <end position="38"/>
    </location>
</feature>
<dbReference type="AlphaFoldDB" id="A0AAE0A559"/>
<accession>A0AAE0A559</accession>
<sequence>MSGYGSIYGDYYGGPRRHRQKPSKGDNTQAKETSTLLSGSPKPHDNQPTSEVTTNPTTTGEAIGGNHSPGLK</sequence>
<protein>
    <submittedName>
        <fullName evidence="2">Uncharacterized protein</fullName>
    </submittedName>
</protein>
<comment type="caution">
    <text evidence="2">The sequence shown here is derived from an EMBL/GenBank/DDBJ whole genome shotgun (WGS) entry which is preliminary data.</text>
</comment>
<dbReference type="Proteomes" id="UP001281410">
    <property type="component" value="Unassembled WGS sequence"/>
</dbReference>
<feature type="compositionally biased region" description="Low complexity" evidence="1">
    <location>
        <begin position="49"/>
        <end position="59"/>
    </location>
</feature>
<name>A0AAE0A559_9ROSI</name>
<keyword evidence="3" id="KW-1185">Reference proteome</keyword>